<dbReference type="GO" id="GO:0003861">
    <property type="term" value="F:3-isopropylmalate dehydratase activity"/>
    <property type="evidence" value="ECO:0007669"/>
    <property type="project" value="UniProtKB-EC"/>
</dbReference>
<dbReference type="EMBL" id="FKBS01000014">
    <property type="protein sequence ID" value="SAI34712.1"/>
    <property type="molecule type" value="Genomic_DNA"/>
</dbReference>
<comment type="pathway">
    <text evidence="3">Amino-acid biosynthesis; L-leucine biosynthesis; L-leucine from 3-methyl-2-oxobutanoate: step 2/4.</text>
</comment>
<dbReference type="InterPro" id="IPR050075">
    <property type="entry name" value="LeuD"/>
</dbReference>
<dbReference type="InterPro" id="IPR033940">
    <property type="entry name" value="IPMI_Swivel"/>
</dbReference>
<dbReference type="UniPathway" id="UPA00048">
    <property type="reaction ID" value="UER00071"/>
</dbReference>
<dbReference type="Pfam" id="PF00694">
    <property type="entry name" value="Aconitase_C"/>
    <property type="match status" value="1"/>
</dbReference>
<evidence type="ECO:0000256" key="2">
    <source>
        <dbReference type="ARBA" id="ARBA00002695"/>
    </source>
</evidence>
<dbReference type="PANTHER" id="PTHR43345:SF5">
    <property type="entry name" value="3-ISOPROPYLMALATE DEHYDRATASE SMALL SUBUNIT"/>
    <property type="match status" value="1"/>
</dbReference>
<keyword evidence="9 12" id="KW-0456">Lyase</keyword>
<evidence type="ECO:0000313" key="13">
    <source>
        <dbReference type="Proteomes" id="UP000077037"/>
    </source>
</evidence>
<evidence type="ECO:0000256" key="10">
    <source>
        <dbReference type="ARBA" id="ARBA00023304"/>
    </source>
</evidence>
<dbReference type="PANTHER" id="PTHR43345">
    <property type="entry name" value="3-ISOPROPYLMALATE DEHYDRATASE SMALL SUBUNIT 2-RELATED-RELATED"/>
    <property type="match status" value="1"/>
</dbReference>
<dbReference type="GO" id="GO:0009098">
    <property type="term" value="P:L-leucine biosynthetic process"/>
    <property type="evidence" value="ECO:0007669"/>
    <property type="project" value="UniProtKB-UniPathway"/>
</dbReference>
<evidence type="ECO:0000256" key="6">
    <source>
        <dbReference type="ARBA" id="ARBA00011998"/>
    </source>
</evidence>
<reference evidence="12 13" key="1">
    <citation type="submission" date="2016-03" db="EMBL/GenBank/DDBJ databases">
        <authorList>
            <consortium name="Pathogen Informatics"/>
        </authorList>
    </citation>
    <scope>NUCLEOTIDE SEQUENCE [LARGE SCALE GENOMIC DNA]</scope>
    <source>
        <strain evidence="12 13">NCTC13364</strain>
    </source>
</reference>
<protein>
    <recommendedName>
        <fullName evidence="6">3-isopropylmalate dehydratase</fullName>
        <ecNumber evidence="6">4.2.1.33</ecNumber>
    </recommendedName>
</protein>
<keyword evidence="7" id="KW-0432">Leucine biosynthesis</keyword>
<name>A0A157PM46_9BORD</name>
<evidence type="ECO:0000256" key="7">
    <source>
        <dbReference type="ARBA" id="ARBA00022430"/>
    </source>
</evidence>
<dbReference type="OrthoDB" id="9777465at2"/>
<dbReference type="InterPro" id="IPR004431">
    <property type="entry name" value="3-IsopropMal_deHydase_ssu"/>
</dbReference>
<dbReference type="Proteomes" id="UP000077037">
    <property type="component" value="Unassembled WGS sequence"/>
</dbReference>
<dbReference type="GO" id="GO:0009316">
    <property type="term" value="C:3-isopropylmalate dehydratase complex"/>
    <property type="evidence" value="ECO:0007669"/>
    <property type="project" value="InterPro"/>
</dbReference>
<proteinExistence type="inferred from homology"/>
<evidence type="ECO:0000256" key="8">
    <source>
        <dbReference type="ARBA" id="ARBA00022605"/>
    </source>
</evidence>
<dbReference type="InterPro" id="IPR000573">
    <property type="entry name" value="AconitaseA/IPMdHydase_ssu_swvl"/>
</dbReference>
<dbReference type="CDD" id="cd01577">
    <property type="entry name" value="IPMI_Swivel"/>
    <property type="match status" value="1"/>
</dbReference>
<feature type="domain" description="Aconitase A/isopropylmalate dehydratase small subunit swivel" evidence="11">
    <location>
        <begin position="52"/>
        <end position="116"/>
    </location>
</feature>
<gene>
    <name evidence="12" type="primary">leuD_1</name>
    <name evidence="12" type="ORF">SAMEA1982600_02838</name>
</gene>
<dbReference type="AlphaFoldDB" id="A0A157PM46"/>
<dbReference type="SUPFAM" id="SSF52016">
    <property type="entry name" value="LeuD/IlvD-like"/>
    <property type="match status" value="1"/>
</dbReference>
<evidence type="ECO:0000256" key="9">
    <source>
        <dbReference type="ARBA" id="ARBA00023239"/>
    </source>
</evidence>
<evidence type="ECO:0000256" key="3">
    <source>
        <dbReference type="ARBA" id="ARBA00004729"/>
    </source>
</evidence>
<organism evidence="12 13">
    <name type="scientific">Bordetella ansorpii</name>
    <dbReference type="NCBI Taxonomy" id="288768"/>
    <lineage>
        <taxon>Bacteria</taxon>
        <taxon>Pseudomonadati</taxon>
        <taxon>Pseudomonadota</taxon>
        <taxon>Betaproteobacteria</taxon>
        <taxon>Burkholderiales</taxon>
        <taxon>Alcaligenaceae</taxon>
        <taxon>Bordetella</taxon>
    </lineage>
</organism>
<dbReference type="EC" id="4.2.1.33" evidence="6"/>
<dbReference type="NCBIfam" id="NF002458">
    <property type="entry name" value="PRK01641.1"/>
    <property type="match status" value="1"/>
</dbReference>
<keyword evidence="10" id="KW-0100">Branched-chain amino acid biosynthesis</keyword>
<comment type="function">
    <text evidence="2">Catalyzes the isomerization between 2-isopropylmalate and 3-isopropylmalate, via the formation of 2-isopropylmaleate.</text>
</comment>
<dbReference type="NCBIfam" id="TIGR00171">
    <property type="entry name" value="leuD"/>
    <property type="match status" value="1"/>
</dbReference>
<evidence type="ECO:0000256" key="1">
    <source>
        <dbReference type="ARBA" id="ARBA00000491"/>
    </source>
</evidence>
<sequence length="203" mass="22465">MEKFTVFEGRAFAIAGRDIDTDQIIPARFLKMDRSRPGGYGPFLFHDLSLSDHAAATRDHATVLVAGANFGCGSSREGAVYALVDRGYRAVLASSFGDIFHNNCLKNGLLPVRLDEPIIENLARRAMESEPLSIEVDLPAQQVRWREKGEPVHHAFSIDPFWRECLLTGQDEIALTLSYLPQIEAFEARYFQSPLGACPGTAP</sequence>
<evidence type="ECO:0000256" key="4">
    <source>
        <dbReference type="ARBA" id="ARBA00009845"/>
    </source>
</evidence>
<evidence type="ECO:0000259" key="11">
    <source>
        <dbReference type="Pfam" id="PF00694"/>
    </source>
</evidence>
<evidence type="ECO:0000313" key="12">
    <source>
        <dbReference type="EMBL" id="SAI34712.1"/>
    </source>
</evidence>
<keyword evidence="8" id="KW-0028">Amino-acid biosynthesis</keyword>
<accession>A0A157PM46</accession>
<comment type="subunit">
    <text evidence="5">Heterodimer of LeuC and LeuD.</text>
</comment>
<dbReference type="RefSeq" id="WP_066413316.1">
    <property type="nucleotide sequence ID" value="NZ_FKBS01000014.1"/>
</dbReference>
<comment type="similarity">
    <text evidence="4">Belongs to the LeuD family. LeuD type 1 subfamily.</text>
</comment>
<dbReference type="Gene3D" id="3.20.19.10">
    <property type="entry name" value="Aconitase, domain 4"/>
    <property type="match status" value="1"/>
</dbReference>
<evidence type="ECO:0000256" key="5">
    <source>
        <dbReference type="ARBA" id="ARBA00011271"/>
    </source>
</evidence>
<comment type="catalytic activity">
    <reaction evidence="1">
        <text>(2R,3S)-3-isopropylmalate = (2S)-2-isopropylmalate</text>
        <dbReference type="Rhea" id="RHEA:32287"/>
        <dbReference type="ChEBI" id="CHEBI:1178"/>
        <dbReference type="ChEBI" id="CHEBI:35121"/>
        <dbReference type="EC" id="4.2.1.33"/>
    </reaction>
</comment>
<dbReference type="InterPro" id="IPR015928">
    <property type="entry name" value="Aconitase/3IPM_dehydase_swvl"/>
</dbReference>